<feature type="compositionally biased region" description="Basic residues" evidence="1">
    <location>
        <begin position="1"/>
        <end position="14"/>
    </location>
</feature>
<organism evidence="2">
    <name type="scientific">viral metagenome</name>
    <dbReference type="NCBI Taxonomy" id="1070528"/>
    <lineage>
        <taxon>unclassified sequences</taxon>
        <taxon>metagenomes</taxon>
        <taxon>organismal metagenomes</taxon>
    </lineage>
</organism>
<dbReference type="EMBL" id="MN740182">
    <property type="protein sequence ID" value="QHT92302.1"/>
    <property type="molecule type" value="Genomic_DNA"/>
</dbReference>
<reference evidence="2" key="1">
    <citation type="journal article" date="2020" name="Nature">
        <title>Giant virus diversity and host interactions through global metagenomics.</title>
        <authorList>
            <person name="Schulz F."/>
            <person name="Roux S."/>
            <person name="Paez-Espino D."/>
            <person name="Jungbluth S."/>
            <person name="Walsh D.A."/>
            <person name="Denef V.J."/>
            <person name="McMahon K.D."/>
            <person name="Konstantinidis K.T."/>
            <person name="Eloe-Fadrosh E.A."/>
            <person name="Kyrpides N.C."/>
            <person name="Woyke T."/>
        </authorList>
    </citation>
    <scope>NUCLEOTIDE SEQUENCE</scope>
    <source>
        <strain evidence="2">GVMAG-M-3300023184-88</strain>
    </source>
</reference>
<name>A0A6C0IH70_9ZZZZ</name>
<sequence length="253" mass="28935">MNRTRKKPIRKKKYAPITPKSAIKRGKATRRICKWKGGASSFTVKFSNNTKYQVVVEKNHVKANDEYDEEHAKQLVKASINIDFLRKNILKHSGKSVTDTLSALIVNKWNIERSANRPLLSYAILLKNANHTCTKTLIEESLLELIKRISPKRLNDLEIHSNTINQYSNNSTNNVGVQHVMEAKTAIYDNIATLLALGFIGANNEWFKDTPNGKMIQKTQRDRFLAYCKIPSSKPEERDVEDKRIRDVIAELS</sequence>
<evidence type="ECO:0000313" key="2">
    <source>
        <dbReference type="EMBL" id="QHT92302.1"/>
    </source>
</evidence>
<dbReference type="AlphaFoldDB" id="A0A6C0IH70"/>
<feature type="region of interest" description="Disordered" evidence="1">
    <location>
        <begin position="1"/>
        <end position="23"/>
    </location>
</feature>
<accession>A0A6C0IH70</accession>
<evidence type="ECO:0000256" key="1">
    <source>
        <dbReference type="SAM" id="MobiDB-lite"/>
    </source>
</evidence>
<proteinExistence type="predicted"/>
<protein>
    <submittedName>
        <fullName evidence="2">Uncharacterized protein</fullName>
    </submittedName>
</protein>